<evidence type="ECO:0000256" key="1">
    <source>
        <dbReference type="SAM" id="MobiDB-lite"/>
    </source>
</evidence>
<name>A0A6J8BRR5_MYTCO</name>
<keyword evidence="3" id="KW-1185">Reference proteome</keyword>
<reference evidence="2 3" key="1">
    <citation type="submission" date="2020-06" db="EMBL/GenBank/DDBJ databases">
        <authorList>
            <person name="Li R."/>
            <person name="Bekaert M."/>
        </authorList>
    </citation>
    <scope>NUCLEOTIDE SEQUENCE [LARGE SCALE GENOMIC DNA]</scope>
    <source>
        <strain evidence="3">wild</strain>
    </source>
</reference>
<evidence type="ECO:0000313" key="3">
    <source>
        <dbReference type="Proteomes" id="UP000507470"/>
    </source>
</evidence>
<sequence length="335" mass="37352">MDQVQVLKSRYSLVGKSLIAIILKVKAHQTQIPDESFNKLKKDHSLLDYSFEELETEFNGLTGEVMSDVLALCGKEPLIENARCLVHFTITQANLVGAPRGKTLAPKAVPEPSASTRNKSNDIESRLKDMENKMTSFSNKSAENQVGESLAHVRILASRPNLTPSHVLLAAIESLVTVATKYGHKEAEYFSKAYTYCKKFEDSKDICNLAMQLFGSAEDKKLANMVAEWMKGKKYEASPKKSVRIEQPDKENDIKMPHNFGAINNPASFGYPFVQGPMPMPPFYGSQGYSNFQGNFGNGRFNRRGRGGYSRRGNCLFCKESGHYVAECPKIKKDS</sequence>
<dbReference type="InterPro" id="IPR036875">
    <property type="entry name" value="Znf_CCHC_sf"/>
</dbReference>
<proteinExistence type="predicted"/>
<evidence type="ECO:0008006" key="4">
    <source>
        <dbReference type="Google" id="ProtNLM"/>
    </source>
</evidence>
<accession>A0A6J8BRR5</accession>
<evidence type="ECO:0000313" key="2">
    <source>
        <dbReference type="EMBL" id="CAC5386655.1"/>
    </source>
</evidence>
<dbReference type="Proteomes" id="UP000507470">
    <property type="component" value="Unassembled WGS sequence"/>
</dbReference>
<dbReference type="Gene3D" id="4.10.60.10">
    <property type="entry name" value="Zinc finger, CCHC-type"/>
    <property type="match status" value="1"/>
</dbReference>
<dbReference type="GO" id="GO:0008270">
    <property type="term" value="F:zinc ion binding"/>
    <property type="evidence" value="ECO:0007669"/>
    <property type="project" value="InterPro"/>
</dbReference>
<feature type="region of interest" description="Disordered" evidence="1">
    <location>
        <begin position="104"/>
        <end position="123"/>
    </location>
</feature>
<dbReference type="EMBL" id="CACVKT020003887">
    <property type="protein sequence ID" value="CAC5386655.1"/>
    <property type="molecule type" value="Genomic_DNA"/>
</dbReference>
<dbReference type="GO" id="GO:0003676">
    <property type="term" value="F:nucleic acid binding"/>
    <property type="evidence" value="ECO:0007669"/>
    <property type="project" value="InterPro"/>
</dbReference>
<dbReference type="OrthoDB" id="6153803at2759"/>
<dbReference type="SUPFAM" id="SSF57756">
    <property type="entry name" value="Retrovirus zinc finger-like domains"/>
    <property type="match status" value="1"/>
</dbReference>
<protein>
    <recommendedName>
        <fullName evidence="4">CCHC-type domain-containing protein</fullName>
    </recommendedName>
</protein>
<dbReference type="AlphaFoldDB" id="A0A6J8BRR5"/>
<organism evidence="2 3">
    <name type="scientific">Mytilus coruscus</name>
    <name type="common">Sea mussel</name>
    <dbReference type="NCBI Taxonomy" id="42192"/>
    <lineage>
        <taxon>Eukaryota</taxon>
        <taxon>Metazoa</taxon>
        <taxon>Spiralia</taxon>
        <taxon>Lophotrochozoa</taxon>
        <taxon>Mollusca</taxon>
        <taxon>Bivalvia</taxon>
        <taxon>Autobranchia</taxon>
        <taxon>Pteriomorphia</taxon>
        <taxon>Mytilida</taxon>
        <taxon>Mytiloidea</taxon>
        <taxon>Mytilidae</taxon>
        <taxon>Mytilinae</taxon>
        <taxon>Mytilus</taxon>
    </lineage>
</organism>
<gene>
    <name evidence="2" type="ORF">MCOR_22065</name>
</gene>